<proteinExistence type="predicted"/>
<reference evidence="2" key="3">
    <citation type="submission" date="2015-04" db="UniProtKB">
        <authorList>
            <consortium name="EnsemblPlants"/>
        </authorList>
    </citation>
    <scope>IDENTIFICATION</scope>
    <source>
        <strain evidence="2">cv. Jemalong A17</strain>
    </source>
</reference>
<reference evidence="1 3" key="1">
    <citation type="journal article" date="2011" name="Nature">
        <title>The Medicago genome provides insight into the evolution of rhizobial symbioses.</title>
        <authorList>
            <person name="Young N.D."/>
            <person name="Debelle F."/>
            <person name="Oldroyd G.E."/>
            <person name="Geurts R."/>
            <person name="Cannon S.B."/>
            <person name="Udvardi M.K."/>
            <person name="Benedito V.A."/>
            <person name="Mayer K.F."/>
            <person name="Gouzy J."/>
            <person name="Schoof H."/>
            <person name="Van de Peer Y."/>
            <person name="Proost S."/>
            <person name="Cook D.R."/>
            <person name="Meyers B.C."/>
            <person name="Spannagl M."/>
            <person name="Cheung F."/>
            <person name="De Mita S."/>
            <person name="Krishnakumar V."/>
            <person name="Gundlach H."/>
            <person name="Zhou S."/>
            <person name="Mudge J."/>
            <person name="Bharti A.K."/>
            <person name="Murray J.D."/>
            <person name="Naoumkina M.A."/>
            <person name="Rosen B."/>
            <person name="Silverstein K.A."/>
            <person name="Tang H."/>
            <person name="Rombauts S."/>
            <person name="Zhao P.X."/>
            <person name="Zhou P."/>
            <person name="Barbe V."/>
            <person name="Bardou P."/>
            <person name="Bechner M."/>
            <person name="Bellec A."/>
            <person name="Berger A."/>
            <person name="Berges H."/>
            <person name="Bidwell S."/>
            <person name="Bisseling T."/>
            <person name="Choisne N."/>
            <person name="Couloux A."/>
            <person name="Denny R."/>
            <person name="Deshpande S."/>
            <person name="Dai X."/>
            <person name="Doyle J.J."/>
            <person name="Dudez A.M."/>
            <person name="Farmer A.D."/>
            <person name="Fouteau S."/>
            <person name="Franken C."/>
            <person name="Gibelin C."/>
            <person name="Gish J."/>
            <person name="Goldstein S."/>
            <person name="Gonzalez A.J."/>
            <person name="Green P.J."/>
            <person name="Hallab A."/>
            <person name="Hartog M."/>
            <person name="Hua A."/>
            <person name="Humphray S.J."/>
            <person name="Jeong D.H."/>
            <person name="Jing Y."/>
            <person name="Jocker A."/>
            <person name="Kenton S.M."/>
            <person name="Kim D.J."/>
            <person name="Klee K."/>
            <person name="Lai H."/>
            <person name="Lang C."/>
            <person name="Lin S."/>
            <person name="Macmil S.L."/>
            <person name="Magdelenat G."/>
            <person name="Matthews L."/>
            <person name="McCorrison J."/>
            <person name="Monaghan E.L."/>
            <person name="Mun J.H."/>
            <person name="Najar F.Z."/>
            <person name="Nicholson C."/>
            <person name="Noirot C."/>
            <person name="O'Bleness M."/>
            <person name="Paule C.R."/>
            <person name="Poulain J."/>
            <person name="Prion F."/>
            <person name="Qin B."/>
            <person name="Qu C."/>
            <person name="Retzel E.F."/>
            <person name="Riddle C."/>
            <person name="Sallet E."/>
            <person name="Samain S."/>
            <person name="Samson N."/>
            <person name="Sanders I."/>
            <person name="Saurat O."/>
            <person name="Scarpelli C."/>
            <person name="Schiex T."/>
            <person name="Segurens B."/>
            <person name="Severin A.J."/>
            <person name="Sherrier D.J."/>
            <person name="Shi R."/>
            <person name="Sims S."/>
            <person name="Singer S.R."/>
            <person name="Sinharoy S."/>
            <person name="Sterck L."/>
            <person name="Viollet A."/>
            <person name="Wang B.B."/>
            <person name="Wang K."/>
            <person name="Wang M."/>
            <person name="Wang X."/>
            <person name="Warfsmann J."/>
            <person name="Weissenbach J."/>
            <person name="White D.D."/>
            <person name="White J.D."/>
            <person name="Wiley G.B."/>
            <person name="Wincker P."/>
            <person name="Xing Y."/>
            <person name="Yang L."/>
            <person name="Yao Z."/>
            <person name="Ying F."/>
            <person name="Zhai J."/>
            <person name="Zhou L."/>
            <person name="Zuber A."/>
            <person name="Denarie J."/>
            <person name="Dixon R.A."/>
            <person name="May G.D."/>
            <person name="Schwartz D.C."/>
            <person name="Rogers J."/>
            <person name="Quetier F."/>
            <person name="Town C.D."/>
            <person name="Roe B.A."/>
        </authorList>
    </citation>
    <scope>NUCLEOTIDE SEQUENCE [LARGE SCALE GENOMIC DNA]</scope>
    <source>
        <strain evidence="1">A17</strain>
        <strain evidence="2 3">cv. Jemalong A17</strain>
    </source>
</reference>
<dbReference type="EMBL" id="CM001220">
    <property type="protein sequence ID" value="KEH30721.1"/>
    <property type="molecule type" value="Genomic_DNA"/>
</dbReference>
<reference evidence="1 3" key="2">
    <citation type="journal article" date="2014" name="BMC Genomics">
        <title>An improved genome release (version Mt4.0) for the model legume Medicago truncatula.</title>
        <authorList>
            <person name="Tang H."/>
            <person name="Krishnakumar V."/>
            <person name="Bidwell S."/>
            <person name="Rosen B."/>
            <person name="Chan A."/>
            <person name="Zhou S."/>
            <person name="Gentzbittel L."/>
            <person name="Childs K.L."/>
            <person name="Yandell M."/>
            <person name="Gundlach H."/>
            <person name="Mayer K.F."/>
            <person name="Schwartz D.C."/>
            <person name="Town C.D."/>
        </authorList>
    </citation>
    <scope>GENOME REANNOTATION</scope>
    <source>
        <strain evidence="1">A17</strain>
        <strain evidence="2 3">cv. Jemalong A17</strain>
    </source>
</reference>
<evidence type="ECO:0000313" key="1">
    <source>
        <dbReference type="EMBL" id="KEH30721.1"/>
    </source>
</evidence>
<dbReference type="HOGENOM" id="CLU_2516048_0_0_1"/>
<keyword evidence="3" id="KW-1185">Reference proteome</keyword>
<dbReference type="Proteomes" id="UP000002051">
    <property type="component" value="Chromosome 4"/>
</dbReference>
<sequence>MWALYQPLTSEYMQVICRMYSRHNLQNSCTGRTFPLHDPYLIARLYLPISKTEYNVYDTHQSPLLRSQYSAANINTIKQAIFYGQ</sequence>
<dbReference type="AlphaFoldDB" id="A0A072UMW2"/>
<gene>
    <name evidence="1" type="ordered locus">MTR_4g079505</name>
</gene>
<evidence type="ECO:0000313" key="3">
    <source>
        <dbReference type="Proteomes" id="UP000002051"/>
    </source>
</evidence>
<organism evidence="1 3">
    <name type="scientific">Medicago truncatula</name>
    <name type="common">Barrel medic</name>
    <name type="synonym">Medicago tribuloides</name>
    <dbReference type="NCBI Taxonomy" id="3880"/>
    <lineage>
        <taxon>Eukaryota</taxon>
        <taxon>Viridiplantae</taxon>
        <taxon>Streptophyta</taxon>
        <taxon>Embryophyta</taxon>
        <taxon>Tracheophyta</taxon>
        <taxon>Spermatophyta</taxon>
        <taxon>Magnoliopsida</taxon>
        <taxon>eudicotyledons</taxon>
        <taxon>Gunneridae</taxon>
        <taxon>Pentapetalae</taxon>
        <taxon>rosids</taxon>
        <taxon>fabids</taxon>
        <taxon>Fabales</taxon>
        <taxon>Fabaceae</taxon>
        <taxon>Papilionoideae</taxon>
        <taxon>50 kb inversion clade</taxon>
        <taxon>NPAAA clade</taxon>
        <taxon>Hologalegina</taxon>
        <taxon>IRL clade</taxon>
        <taxon>Trifolieae</taxon>
        <taxon>Medicago</taxon>
    </lineage>
</organism>
<protein>
    <submittedName>
        <fullName evidence="1 2">Uncharacterized protein</fullName>
    </submittedName>
</protein>
<accession>A0A072UMW2</accession>
<evidence type="ECO:0000313" key="2">
    <source>
        <dbReference type="EnsemblPlants" id="KEH30721"/>
    </source>
</evidence>
<name>A0A072UMW2_MEDTR</name>
<dbReference type="EnsemblPlants" id="KEH30721">
    <property type="protein sequence ID" value="KEH30721"/>
    <property type="gene ID" value="MTR_4g079505"/>
</dbReference>